<keyword evidence="5 11" id="KW-0812">Transmembrane</keyword>
<dbReference type="OrthoDB" id="7518525at2"/>
<accession>A0A1S1HGP1</accession>
<evidence type="ECO:0000259" key="15">
    <source>
        <dbReference type="Pfam" id="PF07715"/>
    </source>
</evidence>
<evidence type="ECO:0000256" key="8">
    <source>
        <dbReference type="ARBA" id="ARBA00023077"/>
    </source>
</evidence>
<dbReference type="Pfam" id="PF00593">
    <property type="entry name" value="TonB_dep_Rec_b-barrel"/>
    <property type="match status" value="1"/>
</dbReference>
<evidence type="ECO:0000313" key="17">
    <source>
        <dbReference type="Proteomes" id="UP000179467"/>
    </source>
</evidence>
<gene>
    <name evidence="16" type="primary">fyuA_17</name>
    <name evidence="16" type="ORF">BHE75_03421</name>
</gene>
<keyword evidence="4" id="KW-0410">Iron transport</keyword>
<dbReference type="SUPFAM" id="SSF56935">
    <property type="entry name" value="Porins"/>
    <property type="match status" value="1"/>
</dbReference>
<dbReference type="InterPro" id="IPR036942">
    <property type="entry name" value="Beta-barrel_TonB_sf"/>
</dbReference>
<dbReference type="InterPro" id="IPR039426">
    <property type="entry name" value="TonB-dep_rcpt-like"/>
</dbReference>
<evidence type="ECO:0000313" key="16">
    <source>
        <dbReference type="EMBL" id="OHT21414.1"/>
    </source>
</evidence>
<dbReference type="EMBL" id="MIPT01000001">
    <property type="protein sequence ID" value="OHT21414.1"/>
    <property type="molecule type" value="Genomic_DNA"/>
</dbReference>
<dbReference type="GO" id="GO:0006826">
    <property type="term" value="P:iron ion transport"/>
    <property type="evidence" value="ECO:0007669"/>
    <property type="project" value="UniProtKB-KW"/>
</dbReference>
<dbReference type="PANTHER" id="PTHR32552:SF81">
    <property type="entry name" value="TONB-DEPENDENT OUTER MEMBRANE RECEPTOR"/>
    <property type="match status" value="1"/>
</dbReference>
<keyword evidence="8 12" id="KW-0798">TonB box</keyword>
<evidence type="ECO:0000256" key="1">
    <source>
        <dbReference type="ARBA" id="ARBA00004571"/>
    </source>
</evidence>
<dbReference type="AlphaFoldDB" id="A0A1S1HGP1"/>
<feature type="domain" description="TonB-dependent receptor-like beta-barrel" evidence="14">
    <location>
        <begin position="324"/>
        <end position="737"/>
    </location>
</feature>
<keyword evidence="13" id="KW-0732">Signal</keyword>
<keyword evidence="3 11" id="KW-1134">Transmembrane beta strand</keyword>
<feature type="signal peptide" evidence="13">
    <location>
        <begin position="1"/>
        <end position="26"/>
    </location>
</feature>
<feature type="chain" id="PRO_5010386248" evidence="13">
    <location>
        <begin position="27"/>
        <end position="789"/>
    </location>
</feature>
<name>A0A1S1HGP1_9SPHN</name>
<keyword evidence="16" id="KW-0675">Receptor</keyword>
<dbReference type="GO" id="GO:0009279">
    <property type="term" value="C:cell outer membrane"/>
    <property type="evidence" value="ECO:0007669"/>
    <property type="project" value="UniProtKB-SubCell"/>
</dbReference>
<dbReference type="Pfam" id="PF07715">
    <property type="entry name" value="Plug"/>
    <property type="match status" value="1"/>
</dbReference>
<evidence type="ECO:0000259" key="14">
    <source>
        <dbReference type="Pfam" id="PF00593"/>
    </source>
</evidence>
<evidence type="ECO:0000256" key="4">
    <source>
        <dbReference type="ARBA" id="ARBA00022496"/>
    </source>
</evidence>
<evidence type="ECO:0000256" key="12">
    <source>
        <dbReference type="RuleBase" id="RU003357"/>
    </source>
</evidence>
<dbReference type="PANTHER" id="PTHR32552">
    <property type="entry name" value="FERRICHROME IRON RECEPTOR-RELATED"/>
    <property type="match status" value="1"/>
</dbReference>
<comment type="similarity">
    <text evidence="11 12">Belongs to the TonB-dependent receptor family.</text>
</comment>
<reference evidence="16 17" key="1">
    <citation type="submission" date="2016-09" db="EMBL/GenBank/DDBJ databases">
        <title>Metabolic pathway, cell adaptation mechanisms and a novel monoxygenase revealed through proteogenomic-transcription analysis of a Sphingomonas haloaromaticamans strain degrading the fungicide ortho-phenylphenol.</title>
        <authorList>
            <person name="Perruchon C."/>
            <person name="Papadopoulou E.S."/>
            <person name="Rousidou C."/>
            <person name="Vasileiadis S."/>
            <person name="Tanou G."/>
            <person name="Amoutzias G."/>
            <person name="Molassiotis A."/>
            <person name="Karpouzas D.G."/>
        </authorList>
    </citation>
    <scope>NUCLEOTIDE SEQUENCE [LARGE SCALE GENOMIC DNA]</scope>
    <source>
        <strain evidence="16 17">P3</strain>
    </source>
</reference>
<evidence type="ECO:0000256" key="9">
    <source>
        <dbReference type="ARBA" id="ARBA00023136"/>
    </source>
</evidence>
<organism evidence="16 17">
    <name type="scientific">Edaphosphingomonas haloaromaticamans</name>
    <dbReference type="NCBI Taxonomy" id="653954"/>
    <lineage>
        <taxon>Bacteria</taxon>
        <taxon>Pseudomonadati</taxon>
        <taxon>Pseudomonadota</taxon>
        <taxon>Alphaproteobacteria</taxon>
        <taxon>Sphingomonadales</taxon>
        <taxon>Rhizorhabdaceae</taxon>
        <taxon>Edaphosphingomonas</taxon>
    </lineage>
</organism>
<evidence type="ECO:0000256" key="13">
    <source>
        <dbReference type="SAM" id="SignalP"/>
    </source>
</evidence>
<dbReference type="InterPro" id="IPR012910">
    <property type="entry name" value="Plug_dom"/>
</dbReference>
<keyword evidence="17" id="KW-1185">Reference proteome</keyword>
<sequence>MRIAYLAAASALAMAANAAAIIPAMAQDAAADGSGGGLEDIVVTAQRREENLQKVPVAVTALSSEALDNARVVNVAALSGYAPNLQVTSQGQQSIPLFQIRGIASGASNNAVDPKVGVYLDGVYIGRSVGAIFDLADLQRVEVLRGPQGTLFGRNSTGGAVSLISANPTGEFGVRQQLSYGNYNAMRSRTVVDLPALGPLSVKLAYLHDEMEGDTDNLIAGKTLDFSQIRPDFGTLKYAKRLGGKNVDAFQLAARVDASDDLKIDYHFDYTDSRTSGRAVQYLGSPAGGAGVLAGVVVGFQPLTGGIVNAGKKQLDAVANATSSEHVITQGHNLTATWDVSDVLTVKSITAYRKFHQKPNTYDLSSSGGLRFSGAQLGALLQNDIPGIFDDANQPGPNDSFFALLTARETKQKQFTQETQFLFNWDRFDLTSGLFYFHENSPSTDVLGVMLPVANGVVTATPFDAIFGNGVTETRAVNDSMAGYAQLTWHATDQFDLAFGGRYTIDDRSTDLISVSSAQGGGLAAGQTYKTSYKRFNYTAIATYRPTDDVTTYAKVATGYVAGGILGAIPYDPEKLISYEAGVKSQLFGNRLRANLAAFYSDYKDMQVQSFENGVQAFRNAGKARIWGVEGEFEAVPLDGLTLNANFGYTNFKYKEYIQNGIDRSDEIRPTYTPKWTARLGGQYDFPEMANGGNFYVALDSRYRSGAVITEFSSGIPELDRLSYVKKYILADARAGIASLPIRGTEIGISGWVKNVFNVNRAPFGPEAITQVTIPDRGRTYGIDLSLKF</sequence>
<evidence type="ECO:0000256" key="10">
    <source>
        <dbReference type="ARBA" id="ARBA00023237"/>
    </source>
</evidence>
<protein>
    <submittedName>
        <fullName evidence="16">Pesticin receptor</fullName>
    </submittedName>
</protein>
<proteinExistence type="inferred from homology"/>
<dbReference type="RefSeq" id="WP_015458008.1">
    <property type="nucleotide sequence ID" value="NZ_MIPT01000001.1"/>
</dbReference>
<keyword evidence="7" id="KW-0406">Ion transport</keyword>
<dbReference type="InterPro" id="IPR000531">
    <property type="entry name" value="Beta-barrel_TonB"/>
</dbReference>
<dbReference type="Gene3D" id="2.40.170.20">
    <property type="entry name" value="TonB-dependent receptor, beta-barrel domain"/>
    <property type="match status" value="1"/>
</dbReference>
<keyword evidence="10 11" id="KW-0998">Cell outer membrane</keyword>
<comment type="caution">
    <text evidence="16">The sequence shown here is derived from an EMBL/GenBank/DDBJ whole genome shotgun (WGS) entry which is preliminary data.</text>
</comment>
<comment type="subcellular location">
    <subcellularLocation>
        <location evidence="1 11">Cell outer membrane</location>
        <topology evidence="1 11">Multi-pass membrane protein</topology>
    </subcellularLocation>
</comment>
<dbReference type="PROSITE" id="PS52016">
    <property type="entry name" value="TONB_DEPENDENT_REC_3"/>
    <property type="match status" value="1"/>
</dbReference>
<keyword evidence="6" id="KW-0408">Iron</keyword>
<evidence type="ECO:0000256" key="11">
    <source>
        <dbReference type="PROSITE-ProRule" id="PRU01360"/>
    </source>
</evidence>
<feature type="domain" description="TonB-dependent receptor plug" evidence="15">
    <location>
        <begin position="52"/>
        <end position="160"/>
    </location>
</feature>
<evidence type="ECO:0000256" key="5">
    <source>
        <dbReference type="ARBA" id="ARBA00022692"/>
    </source>
</evidence>
<keyword evidence="9 11" id="KW-0472">Membrane</keyword>
<evidence type="ECO:0000256" key="7">
    <source>
        <dbReference type="ARBA" id="ARBA00023065"/>
    </source>
</evidence>
<evidence type="ECO:0000256" key="6">
    <source>
        <dbReference type="ARBA" id="ARBA00023004"/>
    </source>
</evidence>
<keyword evidence="2 11" id="KW-0813">Transport</keyword>
<dbReference type="Proteomes" id="UP000179467">
    <property type="component" value="Unassembled WGS sequence"/>
</dbReference>
<evidence type="ECO:0000256" key="3">
    <source>
        <dbReference type="ARBA" id="ARBA00022452"/>
    </source>
</evidence>
<evidence type="ECO:0000256" key="2">
    <source>
        <dbReference type="ARBA" id="ARBA00022448"/>
    </source>
</evidence>